<accession>A0A940S6C1</accession>
<dbReference type="RefSeq" id="WP_209370853.1">
    <property type="nucleotide sequence ID" value="NZ_JAGIZA010000002.1"/>
</dbReference>
<dbReference type="Pfam" id="PF09361">
    <property type="entry name" value="Phasin_2"/>
    <property type="match status" value="1"/>
</dbReference>
<sequence>MANEAPKVARLATETVSTAQPMPEATTATAARMMPGFAGLTGTAGTAGMQTAMEQAGKAAQDFAEFSRGNAEIMAQVAQTWMTGTQDISRQAFSFAQALTEHALEGARALSGVKSLKEAADIQTTYARGAMDKVMSETAKIQEASFRLAEQVSGPVSQRVSIAMERMGKPLAA</sequence>
<protein>
    <submittedName>
        <fullName evidence="2">Phasin family protein</fullName>
    </submittedName>
</protein>
<dbReference type="Proteomes" id="UP000677537">
    <property type="component" value="Unassembled WGS sequence"/>
</dbReference>
<gene>
    <name evidence="2" type="ORF">J5Y10_03775</name>
</gene>
<feature type="domain" description="Phasin" evidence="1">
    <location>
        <begin position="61"/>
        <end position="160"/>
    </location>
</feature>
<dbReference type="AlphaFoldDB" id="A0A940S6C1"/>
<reference evidence="2" key="1">
    <citation type="submission" date="2021-03" db="EMBL/GenBank/DDBJ databases">
        <authorList>
            <person name="So Y."/>
        </authorList>
    </citation>
    <scope>NUCLEOTIDE SEQUENCE</scope>
    <source>
        <strain evidence="2">SG15</strain>
    </source>
</reference>
<dbReference type="EMBL" id="JAGIZA010000002">
    <property type="protein sequence ID" value="MBP0491892.1"/>
    <property type="molecule type" value="Genomic_DNA"/>
</dbReference>
<comment type="caution">
    <text evidence="2">The sequence shown here is derived from an EMBL/GenBank/DDBJ whole genome shotgun (WGS) entry which is preliminary data.</text>
</comment>
<evidence type="ECO:0000259" key="1">
    <source>
        <dbReference type="Pfam" id="PF09361"/>
    </source>
</evidence>
<proteinExistence type="predicted"/>
<keyword evidence="3" id="KW-1185">Reference proteome</keyword>
<dbReference type="InterPro" id="IPR018968">
    <property type="entry name" value="Phasin"/>
</dbReference>
<organism evidence="2 3">
    <name type="scientific">Roseomonas indoligenes</name>
    <dbReference type="NCBI Taxonomy" id="2820811"/>
    <lineage>
        <taxon>Bacteria</taxon>
        <taxon>Pseudomonadati</taxon>
        <taxon>Pseudomonadota</taxon>
        <taxon>Alphaproteobacteria</taxon>
        <taxon>Acetobacterales</taxon>
        <taxon>Roseomonadaceae</taxon>
        <taxon>Roseomonas</taxon>
    </lineage>
</organism>
<evidence type="ECO:0000313" key="2">
    <source>
        <dbReference type="EMBL" id="MBP0491892.1"/>
    </source>
</evidence>
<evidence type="ECO:0000313" key="3">
    <source>
        <dbReference type="Proteomes" id="UP000677537"/>
    </source>
</evidence>
<name>A0A940S6C1_9PROT</name>